<organism evidence="3 4">
    <name type="scientific">Flavobacterium gillisiae</name>
    <dbReference type="NCBI Taxonomy" id="150146"/>
    <lineage>
        <taxon>Bacteria</taxon>
        <taxon>Pseudomonadati</taxon>
        <taxon>Bacteroidota</taxon>
        <taxon>Flavobacteriia</taxon>
        <taxon>Flavobacteriales</taxon>
        <taxon>Flavobacteriaceae</taxon>
        <taxon>Flavobacterium</taxon>
    </lineage>
</organism>
<dbReference type="EMBL" id="FNRD01000013">
    <property type="protein sequence ID" value="SEA96095.1"/>
    <property type="molecule type" value="Genomic_DNA"/>
</dbReference>
<keyword evidence="4" id="KW-1185">Reference proteome</keyword>
<name>A0A1H4FFN7_9FLAO</name>
<evidence type="ECO:0000313" key="4">
    <source>
        <dbReference type="Proteomes" id="UP000198951"/>
    </source>
</evidence>
<keyword evidence="1" id="KW-0732">Signal</keyword>
<reference evidence="4" key="1">
    <citation type="submission" date="2016-10" db="EMBL/GenBank/DDBJ databases">
        <authorList>
            <person name="Varghese N."/>
            <person name="Submissions S."/>
        </authorList>
    </citation>
    <scope>NUCLEOTIDE SEQUENCE [LARGE SCALE GENOMIC DNA]</scope>
    <source>
        <strain evidence="4">DSM 22376</strain>
    </source>
</reference>
<dbReference type="OrthoDB" id="116832at2"/>
<feature type="chain" id="PRO_5011782592" evidence="1">
    <location>
        <begin position="21"/>
        <end position="181"/>
    </location>
</feature>
<dbReference type="STRING" id="150146.SAMN05443667_11374"/>
<feature type="domain" description="Lipid/polyisoprenoid-binding YceI-like" evidence="2">
    <location>
        <begin position="60"/>
        <end position="175"/>
    </location>
</feature>
<dbReference type="Proteomes" id="UP000198951">
    <property type="component" value="Unassembled WGS sequence"/>
</dbReference>
<dbReference type="InterPro" id="IPR036761">
    <property type="entry name" value="TTHA0802/YceI-like_sf"/>
</dbReference>
<evidence type="ECO:0000256" key="1">
    <source>
        <dbReference type="SAM" id="SignalP"/>
    </source>
</evidence>
<sequence length="181" mass="20573">MKLIKIFSFYFLFLSTLIMAQDRKVTKTGEVNFEASVPSFEEVAATNTSVSCILNAKTGEIASLALIKGFRFKVALMEEHFNENYLESNKYPKAIFKGMLKDFNIDKLGSTLKEYEMKGKLDLHGKSKEINTTALLRRNGDIIEVITNFIVNTDDFDITIPKVVSNKLSKKINIKSKFLLR</sequence>
<gene>
    <name evidence="3" type="ORF">SAMN05443667_11374</name>
</gene>
<protein>
    <submittedName>
        <fullName evidence="3">YceI-like domain-containing protein</fullName>
    </submittedName>
</protein>
<dbReference type="SUPFAM" id="SSF101874">
    <property type="entry name" value="YceI-like"/>
    <property type="match status" value="1"/>
</dbReference>
<evidence type="ECO:0000313" key="3">
    <source>
        <dbReference type="EMBL" id="SEA96095.1"/>
    </source>
</evidence>
<dbReference type="Gene3D" id="2.40.128.110">
    <property type="entry name" value="Lipid/polyisoprenoid-binding, YceI-like"/>
    <property type="match status" value="1"/>
</dbReference>
<proteinExistence type="predicted"/>
<dbReference type="InterPro" id="IPR007372">
    <property type="entry name" value="Lipid/polyisoprenoid-bd_YceI"/>
</dbReference>
<accession>A0A1H4FFN7</accession>
<dbReference type="AlphaFoldDB" id="A0A1H4FFN7"/>
<dbReference type="Pfam" id="PF04264">
    <property type="entry name" value="YceI"/>
    <property type="match status" value="1"/>
</dbReference>
<evidence type="ECO:0000259" key="2">
    <source>
        <dbReference type="Pfam" id="PF04264"/>
    </source>
</evidence>
<feature type="signal peptide" evidence="1">
    <location>
        <begin position="1"/>
        <end position="20"/>
    </location>
</feature>